<evidence type="ECO:0000313" key="1">
    <source>
        <dbReference type="EMBL" id="CAL1375746.1"/>
    </source>
</evidence>
<reference evidence="1 2" key="1">
    <citation type="submission" date="2024-04" db="EMBL/GenBank/DDBJ databases">
        <authorList>
            <person name="Fracassetti M."/>
        </authorList>
    </citation>
    <scope>NUCLEOTIDE SEQUENCE [LARGE SCALE GENOMIC DNA]</scope>
</reference>
<name>A0AAV2DQA9_9ROSI</name>
<evidence type="ECO:0000313" key="2">
    <source>
        <dbReference type="Proteomes" id="UP001497516"/>
    </source>
</evidence>
<dbReference type="PANTHER" id="PTHR34427">
    <property type="entry name" value="DUF4283 DOMAIN PROTEIN"/>
    <property type="match status" value="1"/>
</dbReference>
<gene>
    <name evidence="1" type="ORF">LTRI10_LOCUS17525</name>
</gene>
<organism evidence="1 2">
    <name type="scientific">Linum trigynum</name>
    <dbReference type="NCBI Taxonomy" id="586398"/>
    <lineage>
        <taxon>Eukaryota</taxon>
        <taxon>Viridiplantae</taxon>
        <taxon>Streptophyta</taxon>
        <taxon>Embryophyta</taxon>
        <taxon>Tracheophyta</taxon>
        <taxon>Spermatophyta</taxon>
        <taxon>Magnoliopsida</taxon>
        <taxon>eudicotyledons</taxon>
        <taxon>Gunneridae</taxon>
        <taxon>Pentapetalae</taxon>
        <taxon>rosids</taxon>
        <taxon>fabids</taxon>
        <taxon>Malpighiales</taxon>
        <taxon>Linaceae</taxon>
        <taxon>Linum</taxon>
    </lineage>
</organism>
<dbReference type="PANTHER" id="PTHR34427:SF5">
    <property type="entry name" value="DUF4283 DOMAIN-CONTAINING PROTEIN"/>
    <property type="match status" value="1"/>
</dbReference>
<dbReference type="EMBL" id="OZ034816">
    <property type="protein sequence ID" value="CAL1375746.1"/>
    <property type="molecule type" value="Genomic_DNA"/>
</dbReference>
<sequence>MQVEWRERKWNIILDDALISWIQGVLQTAARSNWRIPKGCVKSSGGRSIHIGSAINRQGQYIQISEQASNGRTFKEIIPEDRHRKGWAPIIFLLSEFYREELRWRIRNSYGTMSTEGSSDAESGSGRHLWKSYAEAVKGGGFYGAGKCTIMGHVSERYIDVGKEGVQERCEYLGRSLIIRWCANQSFTASDIPSFRRWAVRNWAIDDNFAIEDRSDGSWFLVCPSVAEALRIKKLNHLFFRGVKLEITSWTEEEVAPCGEVTWILATDIPLHLKSVELIKTIGNFCGDFLEIDWNLWCFPFVRIRIRKVRVIPDKVILKFGNQSIVVGISVPPVKSLSQRTSHWGRQRGTRMHGGVESEANRCSPQWRLRNREEGYI</sequence>
<accession>A0AAV2DQA9</accession>
<dbReference type="AlphaFoldDB" id="A0AAV2DQA9"/>
<keyword evidence="2" id="KW-1185">Reference proteome</keyword>
<dbReference type="Proteomes" id="UP001497516">
    <property type="component" value="Chromosome 3"/>
</dbReference>
<proteinExistence type="predicted"/>
<protein>
    <recommendedName>
        <fullName evidence="3">DUF4283 domain-containing protein</fullName>
    </recommendedName>
</protein>
<evidence type="ECO:0008006" key="3">
    <source>
        <dbReference type="Google" id="ProtNLM"/>
    </source>
</evidence>